<evidence type="ECO:0000313" key="3">
    <source>
        <dbReference type="Proteomes" id="UP000297245"/>
    </source>
</evidence>
<dbReference type="Proteomes" id="UP000297245">
    <property type="component" value="Unassembled WGS sequence"/>
</dbReference>
<organism evidence="2 3">
    <name type="scientific">Dendrothele bispora (strain CBS 962.96)</name>
    <dbReference type="NCBI Taxonomy" id="1314807"/>
    <lineage>
        <taxon>Eukaryota</taxon>
        <taxon>Fungi</taxon>
        <taxon>Dikarya</taxon>
        <taxon>Basidiomycota</taxon>
        <taxon>Agaricomycotina</taxon>
        <taxon>Agaricomycetes</taxon>
        <taxon>Agaricomycetidae</taxon>
        <taxon>Agaricales</taxon>
        <taxon>Agaricales incertae sedis</taxon>
        <taxon>Dendrothele</taxon>
    </lineage>
</organism>
<protein>
    <submittedName>
        <fullName evidence="2">Uncharacterized protein</fullName>
    </submittedName>
</protein>
<feature type="region of interest" description="Disordered" evidence="1">
    <location>
        <begin position="1"/>
        <end position="113"/>
    </location>
</feature>
<dbReference type="AlphaFoldDB" id="A0A4V6T570"/>
<evidence type="ECO:0000313" key="2">
    <source>
        <dbReference type="EMBL" id="THU87905.1"/>
    </source>
</evidence>
<name>A0A4V6T570_DENBC</name>
<accession>A0A4V6T570</accession>
<feature type="compositionally biased region" description="Acidic residues" evidence="1">
    <location>
        <begin position="67"/>
        <end position="79"/>
    </location>
</feature>
<feature type="region of interest" description="Disordered" evidence="1">
    <location>
        <begin position="127"/>
        <end position="150"/>
    </location>
</feature>
<sequence>MSDRRRTRTSSHSPDFENDNENNDNMSENFDGNRAHDVDNEPYDYNDFVPPQPHSRASSISLPPALDVEDEDDNNEYEEPSSAPQKRKISTYTADSDQDEAEEAEPITKKSRAEMFMSERPVIIKKKNNVSGTSKPDKAQVKTDKKPEWSEVTEYVPPAPGARVISKSAQPEVFKSLLEKATVLAIGLFFFDTAYPDSKKKNEMLTDALTMAATEIDQKDIAARLAHPTEQKYRKGLHDYVCFNFPHCSAINISFPDIQSCSPCSWRCASVNHKHSSLTLSHHRHR</sequence>
<feature type="compositionally biased region" description="Acidic residues" evidence="1">
    <location>
        <begin position="96"/>
        <end position="105"/>
    </location>
</feature>
<dbReference type="EMBL" id="ML179430">
    <property type="protein sequence ID" value="THU87905.1"/>
    <property type="molecule type" value="Genomic_DNA"/>
</dbReference>
<proteinExistence type="predicted"/>
<reference evidence="2 3" key="1">
    <citation type="journal article" date="2019" name="Nat. Ecol. Evol.">
        <title>Megaphylogeny resolves global patterns of mushroom evolution.</title>
        <authorList>
            <person name="Varga T."/>
            <person name="Krizsan K."/>
            <person name="Foldi C."/>
            <person name="Dima B."/>
            <person name="Sanchez-Garcia M."/>
            <person name="Sanchez-Ramirez S."/>
            <person name="Szollosi G.J."/>
            <person name="Szarkandi J.G."/>
            <person name="Papp V."/>
            <person name="Albert L."/>
            <person name="Andreopoulos W."/>
            <person name="Angelini C."/>
            <person name="Antonin V."/>
            <person name="Barry K.W."/>
            <person name="Bougher N.L."/>
            <person name="Buchanan P."/>
            <person name="Buyck B."/>
            <person name="Bense V."/>
            <person name="Catcheside P."/>
            <person name="Chovatia M."/>
            <person name="Cooper J."/>
            <person name="Damon W."/>
            <person name="Desjardin D."/>
            <person name="Finy P."/>
            <person name="Geml J."/>
            <person name="Haridas S."/>
            <person name="Hughes K."/>
            <person name="Justo A."/>
            <person name="Karasinski D."/>
            <person name="Kautmanova I."/>
            <person name="Kiss B."/>
            <person name="Kocsube S."/>
            <person name="Kotiranta H."/>
            <person name="LaButti K.M."/>
            <person name="Lechner B.E."/>
            <person name="Liimatainen K."/>
            <person name="Lipzen A."/>
            <person name="Lukacs Z."/>
            <person name="Mihaltcheva S."/>
            <person name="Morgado L.N."/>
            <person name="Niskanen T."/>
            <person name="Noordeloos M.E."/>
            <person name="Ohm R.A."/>
            <person name="Ortiz-Santana B."/>
            <person name="Ovrebo C."/>
            <person name="Racz N."/>
            <person name="Riley R."/>
            <person name="Savchenko A."/>
            <person name="Shiryaev A."/>
            <person name="Soop K."/>
            <person name="Spirin V."/>
            <person name="Szebenyi C."/>
            <person name="Tomsovsky M."/>
            <person name="Tulloss R.E."/>
            <person name="Uehling J."/>
            <person name="Grigoriev I.V."/>
            <person name="Vagvolgyi C."/>
            <person name="Papp T."/>
            <person name="Martin F.M."/>
            <person name="Miettinen O."/>
            <person name="Hibbett D.S."/>
            <person name="Nagy L.G."/>
        </authorList>
    </citation>
    <scope>NUCLEOTIDE SEQUENCE [LARGE SCALE GENOMIC DNA]</scope>
    <source>
        <strain evidence="2 3">CBS 962.96</strain>
    </source>
</reference>
<gene>
    <name evidence="2" type="ORF">K435DRAFT_325007</name>
</gene>
<feature type="compositionally biased region" description="Basic and acidic residues" evidence="1">
    <location>
        <begin position="135"/>
        <end position="149"/>
    </location>
</feature>
<evidence type="ECO:0000256" key="1">
    <source>
        <dbReference type="SAM" id="MobiDB-lite"/>
    </source>
</evidence>
<keyword evidence="3" id="KW-1185">Reference proteome</keyword>